<evidence type="ECO:0000313" key="3">
    <source>
        <dbReference type="Proteomes" id="UP000774326"/>
    </source>
</evidence>
<gene>
    <name evidence="2" type="ORF">WICPIJ_000887</name>
</gene>
<feature type="compositionally biased region" description="Polar residues" evidence="1">
    <location>
        <begin position="11"/>
        <end position="26"/>
    </location>
</feature>
<organism evidence="2 3">
    <name type="scientific">Wickerhamomyces pijperi</name>
    <name type="common">Yeast</name>
    <name type="synonym">Pichia pijperi</name>
    <dbReference type="NCBI Taxonomy" id="599730"/>
    <lineage>
        <taxon>Eukaryota</taxon>
        <taxon>Fungi</taxon>
        <taxon>Dikarya</taxon>
        <taxon>Ascomycota</taxon>
        <taxon>Saccharomycotina</taxon>
        <taxon>Saccharomycetes</taxon>
        <taxon>Phaffomycetales</taxon>
        <taxon>Wickerhamomycetaceae</taxon>
        <taxon>Wickerhamomyces</taxon>
    </lineage>
</organism>
<dbReference type="EMBL" id="JAEUBG010000519">
    <property type="protein sequence ID" value="KAH3688116.1"/>
    <property type="molecule type" value="Genomic_DNA"/>
</dbReference>
<dbReference type="OrthoDB" id="4067025at2759"/>
<proteinExistence type="predicted"/>
<keyword evidence="3" id="KW-1185">Reference proteome</keyword>
<feature type="region of interest" description="Disordered" evidence="1">
    <location>
        <begin position="61"/>
        <end position="97"/>
    </location>
</feature>
<comment type="caution">
    <text evidence="2">The sequence shown here is derived from an EMBL/GenBank/DDBJ whole genome shotgun (WGS) entry which is preliminary data.</text>
</comment>
<accession>A0A9P8TRY2</accession>
<dbReference type="Proteomes" id="UP000774326">
    <property type="component" value="Unassembled WGS sequence"/>
</dbReference>
<feature type="compositionally biased region" description="Low complexity" evidence="1">
    <location>
        <begin position="61"/>
        <end position="72"/>
    </location>
</feature>
<name>A0A9P8TRY2_WICPI</name>
<feature type="region of interest" description="Disordered" evidence="1">
    <location>
        <begin position="1"/>
        <end position="26"/>
    </location>
</feature>
<reference evidence="2" key="1">
    <citation type="journal article" date="2021" name="Open Biol.">
        <title>Shared evolutionary footprints suggest mitochondrial oxidative damage underlies multiple complex I losses in fungi.</title>
        <authorList>
            <person name="Schikora-Tamarit M.A."/>
            <person name="Marcet-Houben M."/>
            <person name="Nosek J."/>
            <person name="Gabaldon T."/>
        </authorList>
    </citation>
    <scope>NUCLEOTIDE SEQUENCE</scope>
    <source>
        <strain evidence="2">CBS2887</strain>
    </source>
</reference>
<feature type="compositionally biased region" description="Polar residues" evidence="1">
    <location>
        <begin position="73"/>
        <end position="97"/>
    </location>
</feature>
<sequence>MAKDNRKSPRAQRNSPPNAKPSSSLNATNFLSTVSTATPTVSAYDASTHSITTLLSLTSSNSNANESVNESVMTSPLNQIQSKSTSNAVKTTHTQSRSQFHSIDSKIQETLHLKSEELTKLVLSISAEVNKEPVEDQAVLSLNEGPVFDWEKVLAASQSVFDEYSNEMAFVLKELEELNKQLIIWQESTFILDSEVLDAKINQLESWIQLKELYLTSKKSELNNSAELINDALKNLGNTGGSD</sequence>
<evidence type="ECO:0000313" key="2">
    <source>
        <dbReference type="EMBL" id="KAH3688116.1"/>
    </source>
</evidence>
<protein>
    <submittedName>
        <fullName evidence="2">Uncharacterized protein</fullName>
    </submittedName>
</protein>
<evidence type="ECO:0000256" key="1">
    <source>
        <dbReference type="SAM" id="MobiDB-lite"/>
    </source>
</evidence>
<reference evidence="2" key="2">
    <citation type="submission" date="2021-01" db="EMBL/GenBank/DDBJ databases">
        <authorList>
            <person name="Schikora-Tamarit M.A."/>
        </authorList>
    </citation>
    <scope>NUCLEOTIDE SEQUENCE</scope>
    <source>
        <strain evidence="2">CBS2887</strain>
    </source>
</reference>
<dbReference type="AlphaFoldDB" id="A0A9P8TRY2"/>